<reference evidence="1" key="1">
    <citation type="journal article" date="2015" name="Nature">
        <title>Complex archaea that bridge the gap between prokaryotes and eukaryotes.</title>
        <authorList>
            <person name="Spang A."/>
            <person name="Saw J.H."/>
            <person name="Jorgensen S.L."/>
            <person name="Zaremba-Niedzwiedzka K."/>
            <person name="Martijn J."/>
            <person name="Lind A.E."/>
            <person name="van Eijk R."/>
            <person name="Schleper C."/>
            <person name="Guy L."/>
            <person name="Ettema T.J."/>
        </authorList>
    </citation>
    <scope>NUCLEOTIDE SEQUENCE</scope>
</reference>
<dbReference type="AlphaFoldDB" id="A0A0F9M0L7"/>
<evidence type="ECO:0000313" key="1">
    <source>
        <dbReference type="EMBL" id="KKN00950.1"/>
    </source>
</evidence>
<dbReference type="EMBL" id="LAZR01005317">
    <property type="protein sequence ID" value="KKN00950.1"/>
    <property type="molecule type" value="Genomic_DNA"/>
</dbReference>
<protein>
    <submittedName>
        <fullName evidence="1">Uncharacterized protein</fullName>
    </submittedName>
</protein>
<sequence>MTDENTNEEKSSIYIEFKDIGSVEIVGYQMENVSPLQILALSAFLEFEGKSVLSVQRQAQVQAQFERQQKQKIAVPNSTIEIGK</sequence>
<organism evidence="1">
    <name type="scientific">marine sediment metagenome</name>
    <dbReference type="NCBI Taxonomy" id="412755"/>
    <lineage>
        <taxon>unclassified sequences</taxon>
        <taxon>metagenomes</taxon>
        <taxon>ecological metagenomes</taxon>
    </lineage>
</organism>
<comment type="caution">
    <text evidence="1">The sequence shown here is derived from an EMBL/GenBank/DDBJ whole genome shotgun (WGS) entry which is preliminary data.</text>
</comment>
<gene>
    <name evidence="1" type="ORF">LCGC14_1132800</name>
</gene>
<proteinExistence type="predicted"/>
<name>A0A0F9M0L7_9ZZZZ</name>
<accession>A0A0F9M0L7</accession>